<comment type="caution">
    <text evidence="2">The sequence shown here is derived from an EMBL/GenBank/DDBJ whole genome shotgun (WGS) entry which is preliminary data.</text>
</comment>
<dbReference type="RefSeq" id="WP_161977922.1">
    <property type="nucleotide sequence ID" value="NZ_BIFS01000002.1"/>
</dbReference>
<dbReference type="EMBL" id="BIFS01000002">
    <property type="protein sequence ID" value="GCE23486.1"/>
    <property type="molecule type" value="Genomic_DNA"/>
</dbReference>
<feature type="domain" description="Lantibiotic biosynthesis protein dehydration" evidence="1">
    <location>
        <begin position="92"/>
        <end position="467"/>
    </location>
</feature>
<reference evidence="3" key="1">
    <citation type="submission" date="2018-12" db="EMBL/GenBank/DDBJ databases">
        <title>Tengunoibacter tsumagoiensis gen. nov., sp. nov., Dictyobacter kobayashii sp. nov., D. alpinus sp. nov., and D. joshuensis sp. nov. and description of Dictyobacteraceae fam. nov. within the order Ktedonobacterales isolated from Tengu-no-mugimeshi.</title>
        <authorList>
            <person name="Wang C.M."/>
            <person name="Zheng Y."/>
            <person name="Sakai Y."/>
            <person name="Toyoda A."/>
            <person name="Minakuchi Y."/>
            <person name="Abe K."/>
            <person name="Yokota A."/>
            <person name="Yabe S."/>
        </authorList>
    </citation>
    <scope>NUCLEOTIDE SEQUENCE [LARGE SCALE GENOMIC DNA]</scope>
    <source>
        <strain evidence="3">Uno11</strain>
    </source>
</reference>
<dbReference type="CDD" id="cd04792">
    <property type="entry name" value="LanM-like"/>
    <property type="match status" value="1"/>
</dbReference>
<dbReference type="PIRSF" id="PIRSF037228">
    <property type="entry name" value="Lant_mod_RumM"/>
    <property type="match status" value="1"/>
</dbReference>
<dbReference type="InterPro" id="IPR017146">
    <property type="entry name" value="Lanti_2_LanM"/>
</dbReference>
<keyword evidence="3" id="KW-1185">Reference proteome</keyword>
<dbReference type="InterPro" id="IPR025410">
    <property type="entry name" value="Lant_dehyd"/>
</dbReference>
<dbReference type="Proteomes" id="UP000287188">
    <property type="component" value="Unassembled WGS sequence"/>
</dbReference>
<accession>A0A402AWL4</accession>
<dbReference type="AlphaFoldDB" id="A0A402AWL4"/>
<gene>
    <name evidence="2" type="ORF">KDK_72860</name>
</gene>
<protein>
    <recommendedName>
        <fullName evidence="1">Lantibiotic biosynthesis protein dehydration domain-containing protein</fullName>
    </recommendedName>
</protein>
<evidence type="ECO:0000313" key="2">
    <source>
        <dbReference type="EMBL" id="GCE23486.1"/>
    </source>
</evidence>
<evidence type="ECO:0000259" key="1">
    <source>
        <dbReference type="Pfam" id="PF13575"/>
    </source>
</evidence>
<organism evidence="2 3">
    <name type="scientific">Dictyobacter kobayashii</name>
    <dbReference type="NCBI Taxonomy" id="2014872"/>
    <lineage>
        <taxon>Bacteria</taxon>
        <taxon>Bacillati</taxon>
        <taxon>Chloroflexota</taxon>
        <taxon>Ktedonobacteria</taxon>
        <taxon>Ktedonobacterales</taxon>
        <taxon>Dictyobacteraceae</taxon>
        <taxon>Dictyobacter</taxon>
    </lineage>
</organism>
<name>A0A402AWL4_9CHLR</name>
<dbReference type="Pfam" id="PF13575">
    <property type="entry name" value="DUF4135"/>
    <property type="match status" value="1"/>
</dbReference>
<evidence type="ECO:0000313" key="3">
    <source>
        <dbReference type="Proteomes" id="UP000287188"/>
    </source>
</evidence>
<proteinExistence type="predicted"/>
<sequence>MINDGLIRLQKGIQELSQMYNYLPFDSDNVLPLLLAHMPDRLLPKMVKALVLEMHVARMQGRLQGETAEQRFQHFIQQLSQPQNMLQLLEEYVVLARLLVEAIDMWVDYELELLTRLCDDWPEIQATLNTPDNLGWLVEVRSGQGDTHRKGRSVAILVWSSGFHLVYKPRSLAVDAHFQELLSWLNEHGYQPGFRTIKSVQKASHGWVEFIAPQSCTSPEQVQRFYERQGGYLALLHALAATDFHAENIIAAGEYPILIDLEALFHPYMRNEIEWQKQAPAVRALDYSVLRIGLLPQRIWGNDHNEGIDISGLGGAAGQLTPTPVTRWADVGTDTMQMRLEHVEVKLGDHRPTLSDQEVDTHAFHSSILTGFRTVYQLLRQHRQELLNKVLPRFANDEIRCLVRATGYYGILVSNSFHPDILRDALDRDRFFDRLWINIEQDAHLARVIPLEHQDLLRADIPLFTTRPASTILSAVTVRLLRISLKKLAWMWLSAIFTLWMIRTCHNRNG</sequence>
<dbReference type="NCBIfam" id="TIGR03897">
    <property type="entry name" value="lanti_2_LanM"/>
    <property type="match status" value="1"/>
</dbReference>